<evidence type="ECO:0000256" key="4">
    <source>
        <dbReference type="ARBA" id="ARBA00023453"/>
    </source>
</evidence>
<proteinExistence type="inferred from homology"/>
<sequence>MRDACMLPFTKEQVVTAGEYCETHSSTLPAPILAQIQFTDKLSKDEVVMAPSPAQCAWLMSFAQALGPKRVLELGTFTGVSALVFYEATKKTQAEIVSIDMSETYLKYAEDAFRRHGTTDRVRTVKGPCLEMLPTLTGQFDLIYIDAAEEEYEAYTRFILDHKLLSPCGVILVDDVLLEGLVLDRSIAKNFPKEIQEPYLAIADKMNAFNRYVATEPRVTATMIPVFNGVTQIMWK</sequence>
<dbReference type="InterPro" id="IPR029063">
    <property type="entry name" value="SAM-dependent_MTases_sf"/>
</dbReference>
<evidence type="ECO:0008006" key="7">
    <source>
        <dbReference type="Google" id="ProtNLM"/>
    </source>
</evidence>
<evidence type="ECO:0000313" key="6">
    <source>
        <dbReference type="Proteomes" id="UP000215305"/>
    </source>
</evidence>
<dbReference type="GeneID" id="38129417"/>
<name>A0A397GZT8_ASPTH</name>
<dbReference type="GO" id="GO:0032259">
    <property type="term" value="P:methylation"/>
    <property type="evidence" value="ECO:0007669"/>
    <property type="project" value="UniProtKB-KW"/>
</dbReference>
<dbReference type="VEuPathDB" id="FungiDB:CDV56_107443"/>
<keyword evidence="3" id="KW-0949">S-adenosyl-L-methionine</keyword>
<evidence type="ECO:0000313" key="5">
    <source>
        <dbReference type="EMBL" id="RHZ53590.1"/>
    </source>
</evidence>
<dbReference type="STRING" id="41047.A0A397GZT8"/>
<protein>
    <recommendedName>
        <fullName evidence="7">O-methyltransferase domain-containing protein</fullName>
    </recommendedName>
</protein>
<keyword evidence="6" id="KW-1185">Reference proteome</keyword>
<keyword evidence="1" id="KW-0489">Methyltransferase</keyword>
<dbReference type="Proteomes" id="UP000215305">
    <property type="component" value="Unassembled WGS sequence"/>
</dbReference>
<dbReference type="RefSeq" id="XP_026613671.1">
    <property type="nucleotide sequence ID" value="XM_026761062.1"/>
</dbReference>
<dbReference type="AlphaFoldDB" id="A0A397GZT8"/>
<dbReference type="InterPro" id="IPR002935">
    <property type="entry name" value="SAM_O-MeTrfase"/>
</dbReference>
<reference evidence="5" key="1">
    <citation type="submission" date="2018-08" db="EMBL/GenBank/DDBJ databases">
        <title>Draft genome sequence of azole-resistant Aspergillus thermomutatus (Neosartorya pseudofischeri) strain HMR AF 39, isolated from a human nasal aspirate.</title>
        <authorList>
            <person name="Parent-Michaud M."/>
            <person name="Dufresne P.J."/>
            <person name="Fournier E."/>
            <person name="Martineau C."/>
            <person name="Moreira S."/>
            <person name="Perkins V."/>
            <person name="De Repentigny L."/>
            <person name="Dufresne S.F."/>
        </authorList>
    </citation>
    <scope>NUCLEOTIDE SEQUENCE [LARGE SCALE GENOMIC DNA]</scope>
    <source>
        <strain evidence="5">HMR AF 39</strain>
    </source>
</reference>
<organism evidence="5 6">
    <name type="scientific">Aspergillus thermomutatus</name>
    <name type="common">Neosartorya pseudofischeri</name>
    <dbReference type="NCBI Taxonomy" id="41047"/>
    <lineage>
        <taxon>Eukaryota</taxon>
        <taxon>Fungi</taxon>
        <taxon>Dikarya</taxon>
        <taxon>Ascomycota</taxon>
        <taxon>Pezizomycotina</taxon>
        <taxon>Eurotiomycetes</taxon>
        <taxon>Eurotiomycetidae</taxon>
        <taxon>Eurotiales</taxon>
        <taxon>Aspergillaceae</taxon>
        <taxon>Aspergillus</taxon>
        <taxon>Aspergillus subgen. Fumigati</taxon>
    </lineage>
</organism>
<keyword evidence="2" id="KW-0808">Transferase</keyword>
<dbReference type="PROSITE" id="PS51682">
    <property type="entry name" value="SAM_OMT_I"/>
    <property type="match status" value="1"/>
</dbReference>
<dbReference type="Pfam" id="PF01596">
    <property type="entry name" value="Methyltransf_3"/>
    <property type="match status" value="1"/>
</dbReference>
<dbReference type="CDD" id="cd02440">
    <property type="entry name" value="AdoMet_MTases"/>
    <property type="match status" value="1"/>
</dbReference>
<dbReference type="Gene3D" id="3.40.50.150">
    <property type="entry name" value="Vaccinia Virus protein VP39"/>
    <property type="match status" value="1"/>
</dbReference>
<evidence type="ECO:0000256" key="3">
    <source>
        <dbReference type="ARBA" id="ARBA00022691"/>
    </source>
</evidence>
<accession>A0A397GZT8</accession>
<comment type="caution">
    <text evidence="5">The sequence shown here is derived from an EMBL/GenBank/DDBJ whole genome shotgun (WGS) entry which is preliminary data.</text>
</comment>
<dbReference type="SUPFAM" id="SSF53335">
    <property type="entry name" value="S-adenosyl-L-methionine-dependent methyltransferases"/>
    <property type="match status" value="1"/>
</dbReference>
<evidence type="ECO:0000256" key="1">
    <source>
        <dbReference type="ARBA" id="ARBA00022603"/>
    </source>
</evidence>
<gene>
    <name evidence="5" type="ORF">CDV56_107443</name>
</gene>
<dbReference type="InterPro" id="IPR050362">
    <property type="entry name" value="Cation-dep_OMT"/>
</dbReference>
<dbReference type="GO" id="GO:0008757">
    <property type="term" value="F:S-adenosylmethionine-dependent methyltransferase activity"/>
    <property type="evidence" value="ECO:0007669"/>
    <property type="project" value="TreeGrafter"/>
</dbReference>
<evidence type="ECO:0000256" key="2">
    <source>
        <dbReference type="ARBA" id="ARBA00022679"/>
    </source>
</evidence>
<dbReference type="OrthoDB" id="10251242at2759"/>
<comment type="similarity">
    <text evidence="4">Belongs to the class I-like SAM-binding methyltransferase superfamily. Cation-dependent O-methyltransferase family.</text>
</comment>
<dbReference type="PANTHER" id="PTHR10509:SF14">
    <property type="entry name" value="CAFFEOYL-COA O-METHYLTRANSFERASE 3-RELATED"/>
    <property type="match status" value="1"/>
</dbReference>
<dbReference type="PANTHER" id="PTHR10509">
    <property type="entry name" value="O-METHYLTRANSFERASE-RELATED"/>
    <property type="match status" value="1"/>
</dbReference>
<dbReference type="EMBL" id="NKHU02000122">
    <property type="protein sequence ID" value="RHZ53590.1"/>
    <property type="molecule type" value="Genomic_DNA"/>
</dbReference>
<dbReference type="GO" id="GO:0008171">
    <property type="term" value="F:O-methyltransferase activity"/>
    <property type="evidence" value="ECO:0007669"/>
    <property type="project" value="InterPro"/>
</dbReference>